<name>A0A3N0YA59_ANAGA</name>
<comment type="caution">
    <text evidence="1">The sequence shown here is derived from an EMBL/GenBank/DDBJ whole genome shotgun (WGS) entry which is preliminary data.</text>
</comment>
<dbReference type="Proteomes" id="UP000281406">
    <property type="component" value="Unassembled WGS sequence"/>
</dbReference>
<dbReference type="AlphaFoldDB" id="A0A3N0YA59"/>
<evidence type="ECO:0000313" key="1">
    <source>
        <dbReference type="EMBL" id="ROL43133.1"/>
    </source>
</evidence>
<keyword evidence="2" id="KW-1185">Reference proteome</keyword>
<proteinExistence type="predicted"/>
<gene>
    <name evidence="1" type="ORF">DPX16_1771</name>
</gene>
<evidence type="ECO:0000313" key="2">
    <source>
        <dbReference type="Proteomes" id="UP000281406"/>
    </source>
</evidence>
<sequence>MLLPLAFVRSYDSTSSALSSRHSVLAADAKASALEHPEKLNEHSKEEFMHSSRKLKTLNESEASWSRRAEAQSLNSPPHLFVLGARPAGLEIGAARVIARIM</sequence>
<protein>
    <submittedName>
        <fullName evidence="1">Uncharacterized protein</fullName>
    </submittedName>
</protein>
<accession>A0A3N0YA59</accession>
<dbReference type="EMBL" id="RJVU01048836">
    <property type="protein sequence ID" value="ROL43133.1"/>
    <property type="molecule type" value="Genomic_DNA"/>
</dbReference>
<reference evidence="1 2" key="1">
    <citation type="submission" date="2018-10" db="EMBL/GenBank/DDBJ databases">
        <title>Genome assembly for a Yunnan-Guizhou Plateau 3E fish, Anabarilius grahami (Regan), and its evolutionary and genetic applications.</title>
        <authorList>
            <person name="Jiang W."/>
        </authorList>
    </citation>
    <scope>NUCLEOTIDE SEQUENCE [LARGE SCALE GENOMIC DNA]</scope>
    <source>
        <strain evidence="1">AG-KIZ</strain>
        <tissue evidence="1">Muscle</tissue>
    </source>
</reference>
<organism evidence="1 2">
    <name type="scientific">Anabarilius grahami</name>
    <name type="common">Kanglang fish</name>
    <name type="synonym">Barilius grahami</name>
    <dbReference type="NCBI Taxonomy" id="495550"/>
    <lineage>
        <taxon>Eukaryota</taxon>
        <taxon>Metazoa</taxon>
        <taxon>Chordata</taxon>
        <taxon>Craniata</taxon>
        <taxon>Vertebrata</taxon>
        <taxon>Euteleostomi</taxon>
        <taxon>Actinopterygii</taxon>
        <taxon>Neopterygii</taxon>
        <taxon>Teleostei</taxon>
        <taxon>Ostariophysi</taxon>
        <taxon>Cypriniformes</taxon>
        <taxon>Xenocyprididae</taxon>
        <taxon>Xenocypridinae</taxon>
        <taxon>Xenocypridinae incertae sedis</taxon>
        <taxon>Anabarilius</taxon>
    </lineage>
</organism>